<sequence>MKARLKKLDHSGSSSFHVELAGHYHSYNELHYHPEIEIIYVVEGQGTLLVGDKIEPVATGCLLMIGANLPHLFRFDSHTFEHPLFKQGRVDLPLKLLTLHFNPEILGEQFINLPENEFMQTVIRNAGHAQQFYGELRGQLLAMLNTMLQAKPHERLILLIQLMAIIATGKDFRFLNPGIKQVAYNLTDETRLTKIYLYTLNNFHRTITLKEIAATIYMCPNSFCRYFKSRVHKSYFDFLLEVRINHARKLLKETDYSMVIVSYESGFPNLSNFNRYFKAITGKTPLACRKEYRQFF</sequence>
<dbReference type="Gene3D" id="2.60.120.10">
    <property type="entry name" value="Jelly Rolls"/>
    <property type="match status" value="1"/>
</dbReference>
<dbReference type="InterPro" id="IPR011051">
    <property type="entry name" value="RmlC_Cupin_sf"/>
</dbReference>
<evidence type="ECO:0000259" key="4">
    <source>
        <dbReference type="PROSITE" id="PS01124"/>
    </source>
</evidence>
<comment type="caution">
    <text evidence="5">The sequence shown here is derived from an EMBL/GenBank/DDBJ whole genome shotgun (WGS) entry which is preliminary data.</text>
</comment>
<dbReference type="Proteomes" id="UP000632774">
    <property type="component" value="Unassembled WGS sequence"/>
</dbReference>
<dbReference type="SUPFAM" id="SSF46689">
    <property type="entry name" value="Homeodomain-like"/>
    <property type="match status" value="1"/>
</dbReference>
<organism evidence="5 6">
    <name type="scientific">Mucilaginibacter boryungensis</name>
    <dbReference type="NCBI Taxonomy" id="768480"/>
    <lineage>
        <taxon>Bacteria</taxon>
        <taxon>Pseudomonadati</taxon>
        <taxon>Bacteroidota</taxon>
        <taxon>Sphingobacteriia</taxon>
        <taxon>Sphingobacteriales</taxon>
        <taxon>Sphingobacteriaceae</taxon>
        <taxon>Mucilaginibacter</taxon>
    </lineage>
</organism>
<dbReference type="InterPro" id="IPR003313">
    <property type="entry name" value="AraC-bd"/>
</dbReference>
<keyword evidence="2" id="KW-0238">DNA-binding</keyword>
<dbReference type="PROSITE" id="PS00041">
    <property type="entry name" value="HTH_ARAC_FAMILY_1"/>
    <property type="match status" value="1"/>
</dbReference>
<evidence type="ECO:0000313" key="5">
    <source>
        <dbReference type="EMBL" id="MBE9666105.1"/>
    </source>
</evidence>
<dbReference type="InterPro" id="IPR018060">
    <property type="entry name" value="HTH_AraC"/>
</dbReference>
<evidence type="ECO:0000256" key="3">
    <source>
        <dbReference type="ARBA" id="ARBA00023163"/>
    </source>
</evidence>
<keyword evidence="1" id="KW-0805">Transcription regulation</keyword>
<proteinExistence type="predicted"/>
<evidence type="ECO:0000256" key="2">
    <source>
        <dbReference type="ARBA" id="ARBA00023125"/>
    </source>
</evidence>
<feature type="domain" description="HTH araC/xylS-type" evidence="4">
    <location>
        <begin position="193"/>
        <end position="291"/>
    </location>
</feature>
<evidence type="ECO:0000256" key="1">
    <source>
        <dbReference type="ARBA" id="ARBA00023015"/>
    </source>
</evidence>
<accession>A0ABR9XFY5</accession>
<dbReference type="InterPro" id="IPR018062">
    <property type="entry name" value="HTH_AraC-typ_CS"/>
</dbReference>
<dbReference type="Pfam" id="PF02311">
    <property type="entry name" value="AraC_binding"/>
    <property type="match status" value="1"/>
</dbReference>
<reference evidence="5 6" key="1">
    <citation type="submission" date="2020-10" db="EMBL/GenBank/DDBJ databases">
        <title>Mucilaginibacter mali sp. nov., isolated from rhizosphere soil of apple orchard.</title>
        <authorList>
            <person name="Lee J.-S."/>
            <person name="Kim H.S."/>
            <person name="Kim J.-S."/>
        </authorList>
    </citation>
    <scope>NUCLEOTIDE SEQUENCE [LARGE SCALE GENOMIC DNA]</scope>
    <source>
        <strain evidence="5 6">KCTC 23157</strain>
    </source>
</reference>
<keyword evidence="3" id="KW-0804">Transcription</keyword>
<gene>
    <name evidence="5" type="ORF">IRJ18_07010</name>
</gene>
<keyword evidence="6" id="KW-1185">Reference proteome</keyword>
<dbReference type="PANTHER" id="PTHR43280:SF27">
    <property type="entry name" value="TRANSCRIPTIONAL REGULATOR MTLR"/>
    <property type="match status" value="1"/>
</dbReference>
<dbReference type="PROSITE" id="PS01124">
    <property type="entry name" value="HTH_ARAC_FAMILY_2"/>
    <property type="match status" value="1"/>
</dbReference>
<dbReference type="SMART" id="SM00342">
    <property type="entry name" value="HTH_ARAC"/>
    <property type="match status" value="1"/>
</dbReference>
<dbReference type="InterPro" id="IPR014710">
    <property type="entry name" value="RmlC-like_jellyroll"/>
</dbReference>
<dbReference type="Gene3D" id="1.10.10.60">
    <property type="entry name" value="Homeodomain-like"/>
    <property type="match status" value="2"/>
</dbReference>
<protein>
    <submittedName>
        <fullName evidence="5">Helix-turn-helix domain-containing protein</fullName>
    </submittedName>
</protein>
<dbReference type="Pfam" id="PF12833">
    <property type="entry name" value="HTH_18"/>
    <property type="match status" value="1"/>
</dbReference>
<dbReference type="InterPro" id="IPR009057">
    <property type="entry name" value="Homeodomain-like_sf"/>
</dbReference>
<evidence type="ECO:0000313" key="6">
    <source>
        <dbReference type="Proteomes" id="UP000632774"/>
    </source>
</evidence>
<dbReference type="EMBL" id="JADFFM010000001">
    <property type="protein sequence ID" value="MBE9666105.1"/>
    <property type="molecule type" value="Genomic_DNA"/>
</dbReference>
<dbReference type="SUPFAM" id="SSF51182">
    <property type="entry name" value="RmlC-like cupins"/>
    <property type="match status" value="1"/>
</dbReference>
<dbReference type="PANTHER" id="PTHR43280">
    <property type="entry name" value="ARAC-FAMILY TRANSCRIPTIONAL REGULATOR"/>
    <property type="match status" value="1"/>
</dbReference>
<name>A0ABR9XFY5_9SPHI</name>
<dbReference type="RefSeq" id="WP_194105476.1">
    <property type="nucleotide sequence ID" value="NZ_JADFFM010000001.1"/>
</dbReference>